<reference evidence="3" key="1">
    <citation type="submission" date="2024-06" db="EMBL/GenBank/DDBJ databases">
        <authorList>
            <person name="Ryan C."/>
        </authorList>
    </citation>
    <scope>NUCLEOTIDE SEQUENCE [LARGE SCALE GENOMIC DNA]</scope>
</reference>
<evidence type="ECO:0000256" key="1">
    <source>
        <dbReference type="SAM" id="MobiDB-lite"/>
    </source>
</evidence>
<reference evidence="2 3" key="2">
    <citation type="submission" date="2024-10" db="EMBL/GenBank/DDBJ databases">
        <authorList>
            <person name="Ryan C."/>
        </authorList>
    </citation>
    <scope>NUCLEOTIDE SEQUENCE [LARGE SCALE GENOMIC DNA]</scope>
</reference>
<dbReference type="EMBL" id="OZ075145">
    <property type="protein sequence ID" value="CAL5048279.1"/>
    <property type="molecule type" value="Genomic_DNA"/>
</dbReference>
<evidence type="ECO:0000313" key="2">
    <source>
        <dbReference type="EMBL" id="CAL5048279.1"/>
    </source>
</evidence>
<gene>
    <name evidence="2" type="ORF">URODEC1_LOCUS90360</name>
</gene>
<name>A0ABC9DZX1_9POAL</name>
<feature type="compositionally biased region" description="Polar residues" evidence="1">
    <location>
        <begin position="77"/>
        <end position="86"/>
    </location>
</feature>
<evidence type="ECO:0000313" key="3">
    <source>
        <dbReference type="Proteomes" id="UP001497457"/>
    </source>
</evidence>
<feature type="region of interest" description="Disordered" evidence="1">
    <location>
        <begin position="77"/>
        <end position="104"/>
    </location>
</feature>
<protein>
    <submittedName>
        <fullName evidence="2">Uncharacterized protein</fullName>
    </submittedName>
</protein>
<proteinExistence type="predicted"/>
<sequence>MDKGKKPVDPIRSEEEMRMLKAMCDLEIITKQYMTLLQKMIEWRSDGVVSVSDLQASVTVLSDNFRRFQRELYWDNEASTSGSGLTEQEPIVSPADPKPEPPSP</sequence>
<organism evidence="2 3">
    <name type="scientific">Urochloa decumbens</name>
    <dbReference type="NCBI Taxonomy" id="240449"/>
    <lineage>
        <taxon>Eukaryota</taxon>
        <taxon>Viridiplantae</taxon>
        <taxon>Streptophyta</taxon>
        <taxon>Embryophyta</taxon>
        <taxon>Tracheophyta</taxon>
        <taxon>Spermatophyta</taxon>
        <taxon>Magnoliopsida</taxon>
        <taxon>Liliopsida</taxon>
        <taxon>Poales</taxon>
        <taxon>Poaceae</taxon>
        <taxon>PACMAD clade</taxon>
        <taxon>Panicoideae</taxon>
        <taxon>Panicodae</taxon>
        <taxon>Paniceae</taxon>
        <taxon>Melinidinae</taxon>
        <taxon>Urochloa</taxon>
    </lineage>
</organism>
<keyword evidence="3" id="KW-1185">Reference proteome</keyword>
<accession>A0ABC9DZX1</accession>
<dbReference type="Proteomes" id="UP001497457">
    <property type="component" value="Chromosome 35b"/>
</dbReference>
<dbReference type="AlphaFoldDB" id="A0ABC9DZX1"/>